<feature type="compositionally biased region" description="Low complexity" evidence="1">
    <location>
        <begin position="145"/>
        <end position="155"/>
    </location>
</feature>
<evidence type="ECO:0000313" key="3">
    <source>
        <dbReference type="EMBL" id="RVW98385.1"/>
    </source>
</evidence>
<comment type="caution">
    <text evidence="2">The sequence shown here is derived from an EMBL/GenBank/DDBJ whole genome shotgun (WGS) entry which is preliminary data.</text>
</comment>
<dbReference type="EMBL" id="QGNW01000094">
    <property type="protein sequence ID" value="RVW98385.1"/>
    <property type="molecule type" value="Genomic_DNA"/>
</dbReference>
<dbReference type="AlphaFoldDB" id="A0A438DVC7"/>
<dbReference type="OrthoDB" id="1732545at2759"/>
<name>A0A438DVC7_VITVI</name>
<feature type="compositionally biased region" description="Polar residues" evidence="1">
    <location>
        <begin position="101"/>
        <end position="115"/>
    </location>
</feature>
<protein>
    <submittedName>
        <fullName evidence="2">Uncharacterized protein</fullName>
    </submittedName>
</protein>
<dbReference type="EMBL" id="QGNW01001484">
    <property type="protein sequence ID" value="RVW39423.1"/>
    <property type="molecule type" value="Genomic_DNA"/>
</dbReference>
<feature type="region of interest" description="Disordered" evidence="1">
    <location>
        <begin position="98"/>
        <end position="155"/>
    </location>
</feature>
<evidence type="ECO:0000256" key="1">
    <source>
        <dbReference type="SAM" id="MobiDB-lite"/>
    </source>
</evidence>
<gene>
    <name evidence="3" type="ORF">CK203_034348</name>
    <name evidence="2" type="ORF">CK203_099518</name>
</gene>
<reference evidence="2 4" key="1">
    <citation type="journal article" date="2018" name="PLoS Genet.">
        <title>Population sequencing reveals clonal diversity and ancestral inbreeding in the grapevine cultivar Chardonnay.</title>
        <authorList>
            <person name="Roach M.J."/>
            <person name="Johnson D.L."/>
            <person name="Bohlmann J."/>
            <person name="van Vuuren H.J."/>
            <person name="Jones S.J."/>
            <person name="Pretorius I.S."/>
            <person name="Schmidt S.A."/>
            <person name="Borneman A.R."/>
        </authorList>
    </citation>
    <scope>NUCLEOTIDE SEQUENCE [LARGE SCALE GENOMIC DNA]</scope>
    <source>
        <strain evidence="4">cv. Chardonnay</strain>
        <strain evidence="2">I10V1</strain>
        <tissue evidence="2">Leaf</tissue>
    </source>
</reference>
<organism evidence="2 4">
    <name type="scientific">Vitis vinifera</name>
    <name type="common">Grape</name>
    <dbReference type="NCBI Taxonomy" id="29760"/>
    <lineage>
        <taxon>Eukaryota</taxon>
        <taxon>Viridiplantae</taxon>
        <taxon>Streptophyta</taxon>
        <taxon>Embryophyta</taxon>
        <taxon>Tracheophyta</taxon>
        <taxon>Spermatophyta</taxon>
        <taxon>Magnoliopsida</taxon>
        <taxon>eudicotyledons</taxon>
        <taxon>Gunneridae</taxon>
        <taxon>Pentapetalae</taxon>
        <taxon>rosids</taxon>
        <taxon>Vitales</taxon>
        <taxon>Vitaceae</taxon>
        <taxon>Viteae</taxon>
        <taxon>Vitis</taxon>
    </lineage>
</organism>
<sequence>MGSACCVVTRDRTITNGPSREVLQHGNVQYSPSWSFRWDNRGHVASEIDTFAIWFVDGPNKNRGLENKSKTTYASDGRSPLENFQTLTWQKSPVSKRIAGNLTTPTSDQSISRNISMEMKESTRSLGVSDLSPAKLSPIFPSPSPSSLSTSPLSS</sequence>
<accession>A0A438DVC7</accession>
<dbReference type="Proteomes" id="UP000288805">
    <property type="component" value="Unassembled WGS sequence"/>
</dbReference>
<evidence type="ECO:0000313" key="2">
    <source>
        <dbReference type="EMBL" id="RVW39423.1"/>
    </source>
</evidence>
<evidence type="ECO:0000313" key="4">
    <source>
        <dbReference type="Proteomes" id="UP000288805"/>
    </source>
</evidence>
<proteinExistence type="predicted"/>